<keyword evidence="2" id="KW-1185">Reference proteome</keyword>
<protein>
    <submittedName>
        <fullName evidence="1">NB-ARC domain-containing protein</fullName>
    </submittedName>
</protein>
<proteinExistence type="predicted"/>
<evidence type="ECO:0000313" key="2">
    <source>
        <dbReference type="Proteomes" id="UP000620124"/>
    </source>
</evidence>
<organism evidence="1 2">
    <name type="scientific">Mycena venus</name>
    <dbReference type="NCBI Taxonomy" id="2733690"/>
    <lineage>
        <taxon>Eukaryota</taxon>
        <taxon>Fungi</taxon>
        <taxon>Dikarya</taxon>
        <taxon>Basidiomycota</taxon>
        <taxon>Agaricomycotina</taxon>
        <taxon>Agaricomycetes</taxon>
        <taxon>Agaricomycetidae</taxon>
        <taxon>Agaricales</taxon>
        <taxon>Marasmiineae</taxon>
        <taxon>Mycenaceae</taxon>
        <taxon>Mycena</taxon>
    </lineage>
</organism>
<dbReference type="EMBL" id="JACAZI010000031">
    <property type="protein sequence ID" value="KAF7332859.1"/>
    <property type="molecule type" value="Genomic_DNA"/>
</dbReference>
<dbReference type="Proteomes" id="UP000620124">
    <property type="component" value="Unassembled WGS sequence"/>
</dbReference>
<reference evidence="1" key="1">
    <citation type="submission" date="2020-05" db="EMBL/GenBank/DDBJ databases">
        <title>Mycena genomes resolve the evolution of fungal bioluminescence.</title>
        <authorList>
            <person name="Tsai I.J."/>
        </authorList>
    </citation>
    <scope>NUCLEOTIDE SEQUENCE</scope>
    <source>
        <strain evidence="1">CCC161011</strain>
    </source>
</reference>
<accession>A0A8H7CCT2</accession>
<sequence>MRGAERPGKVKWSRPFLPPLEPLSLSASRQIFLYVADEPEAVEELALDELLDLSGSLPLAVSLMANIASFEGYSETLSRWQIENTMLLSDGHDKRPNLEKSISLSLGSPRFSSFPDAKNLLALLSLLPDGILTEDIMASKVPVPDIRQSQTLLLRTSLAYVDGKGRLKALSPIHEYMRRVHPPSPSISRPLRTYFQDLLDLWSSTRRLPSGNLIPELVGYLGNINALMLEGLLTEDESAWTAISCSIVTLDEFSSTMIKGNSPLFQRLPHLVKVTGSAELRWRYGSRCLHNPESLHSLTEDPDVWIEEAAGYFNGGAHSIEQAVAFYDAAASHYHNPKFLNIRKATEFNKLAFALAEEASNVELQLVSLRTQYQIAHRTGDLSRQIKIVHRARDLARLTSNASYLECDWLQNEAWVNLYIGNLPQALALCAQAEDLLLSTGMDGSDRHLTLLDIRAEVHFRKSECLEAKALHDIAITKRSPTSSRRYHVNSLISKAYLDILTGRPVAEFWPICTLPRLCMNPSASRGYYYAPSCLPSCVSTEGT</sequence>
<dbReference type="OrthoDB" id="1534087at2759"/>
<gene>
    <name evidence="1" type="ORF">MVEN_02390900</name>
</gene>
<evidence type="ECO:0000313" key="1">
    <source>
        <dbReference type="EMBL" id="KAF7332859.1"/>
    </source>
</evidence>
<dbReference type="AlphaFoldDB" id="A0A8H7CCT2"/>
<comment type="caution">
    <text evidence="1">The sequence shown here is derived from an EMBL/GenBank/DDBJ whole genome shotgun (WGS) entry which is preliminary data.</text>
</comment>
<name>A0A8H7CCT2_9AGAR</name>